<reference evidence="1" key="1">
    <citation type="submission" date="2022-08" db="EMBL/GenBank/DDBJ databases">
        <title>A global survey of hypervirulent Aeromonas hydrophila identified this emerging pathogen in farmed fish in the lower Mekong River basin.</title>
        <authorList>
            <person name="Xu T."/>
            <person name="Rasmussen-Ivey C.R."/>
            <person name="Moen F.S."/>
            <person name="Fernandez Bravo A."/>
            <person name="Lamy B."/>
            <person name="Beaz-Hidalgo R."/>
            <person name="Khan C.D."/>
            <person name="Castro Escarpulli G."/>
            <person name="Yasin I.S.M."/>
            <person name="Figueras M.J."/>
            <person name="Azzam Sayuti M."/>
            <person name="Karim M.M."/>
            <person name="Alam K.M."/>
            <person name="Le T.T.T."/>
            <person name="Thao N.H.P."/>
            <person name="Addo S."/>
            <person name="Duodu S."/>
            <person name="Ali S."/>
            <person name="Mey S."/>
            <person name="Somony T."/>
            <person name="Liles M.R."/>
        </authorList>
    </citation>
    <scope>NUCLEOTIDE SEQUENCE</scope>
    <source>
        <strain evidence="1">0.14</strain>
    </source>
</reference>
<organism evidence="1 2">
    <name type="scientific">Aeromonas veronii</name>
    <dbReference type="NCBI Taxonomy" id="654"/>
    <lineage>
        <taxon>Bacteria</taxon>
        <taxon>Pseudomonadati</taxon>
        <taxon>Pseudomonadota</taxon>
        <taxon>Gammaproteobacteria</taxon>
        <taxon>Aeromonadales</taxon>
        <taxon>Aeromonadaceae</taxon>
        <taxon>Aeromonas</taxon>
    </lineage>
</organism>
<protein>
    <submittedName>
        <fullName evidence="1">Uncharacterized protein</fullName>
    </submittedName>
</protein>
<evidence type="ECO:0000313" key="2">
    <source>
        <dbReference type="Proteomes" id="UP001204061"/>
    </source>
</evidence>
<evidence type="ECO:0000313" key="1">
    <source>
        <dbReference type="EMBL" id="MCR4450749.1"/>
    </source>
</evidence>
<sequence>MGSLIIAAKDTTNTLPHISFNATGTEYWSGLHVSELTPEIIADILHFSESEGYRKGWNEANWTDRDICYRDGPFPPDLLDGAPYRAWVESYDNGYKDRRSSSAFHR</sequence>
<dbReference type="AlphaFoldDB" id="A0AAW5MGR5"/>
<name>A0AAW5MGR5_AERVE</name>
<dbReference type="Proteomes" id="UP001204061">
    <property type="component" value="Unassembled WGS sequence"/>
</dbReference>
<comment type="caution">
    <text evidence="1">The sequence shown here is derived from an EMBL/GenBank/DDBJ whole genome shotgun (WGS) entry which is preliminary data.</text>
</comment>
<dbReference type="RefSeq" id="WP_257725988.1">
    <property type="nucleotide sequence ID" value="NZ_JANLFC010000079.1"/>
</dbReference>
<accession>A0AAW5MGR5</accession>
<dbReference type="EMBL" id="JANLFC010000079">
    <property type="protein sequence ID" value="MCR4450749.1"/>
    <property type="molecule type" value="Genomic_DNA"/>
</dbReference>
<gene>
    <name evidence="1" type="ORF">NS965_20400</name>
</gene>
<proteinExistence type="predicted"/>